<keyword evidence="3" id="KW-1185">Reference proteome</keyword>
<accession>B9I4B9</accession>
<dbReference type="FunCoup" id="B9I4B9">
    <property type="interactions" value="3473"/>
</dbReference>
<dbReference type="InParanoid" id="B9I4B9"/>
<dbReference type="EMBL" id="CM009301">
    <property type="protein sequence ID" value="PNT11002.1"/>
    <property type="molecule type" value="Genomic_DNA"/>
</dbReference>
<evidence type="ECO:0000256" key="1">
    <source>
        <dbReference type="SAM" id="MobiDB-lite"/>
    </source>
</evidence>
<dbReference type="PANTHER" id="PTHR47475">
    <property type="entry name" value="CHROMOSOME TRANSMISSION FIDELITY PROTEIN 8"/>
    <property type="match status" value="1"/>
</dbReference>
<proteinExistence type="predicted"/>
<feature type="region of interest" description="Disordered" evidence="1">
    <location>
        <begin position="81"/>
        <end position="103"/>
    </location>
</feature>
<dbReference type="InterPro" id="IPR018607">
    <property type="entry name" value="Ctf8"/>
</dbReference>
<reference evidence="2 3" key="1">
    <citation type="journal article" date="2006" name="Science">
        <title>The genome of black cottonwood, Populus trichocarpa (Torr. &amp; Gray).</title>
        <authorList>
            <person name="Tuskan G.A."/>
            <person name="Difazio S."/>
            <person name="Jansson S."/>
            <person name="Bohlmann J."/>
            <person name="Grigoriev I."/>
            <person name="Hellsten U."/>
            <person name="Putnam N."/>
            <person name="Ralph S."/>
            <person name="Rombauts S."/>
            <person name="Salamov A."/>
            <person name="Schein J."/>
            <person name="Sterck L."/>
            <person name="Aerts A."/>
            <person name="Bhalerao R.R."/>
            <person name="Bhalerao R.P."/>
            <person name="Blaudez D."/>
            <person name="Boerjan W."/>
            <person name="Brun A."/>
            <person name="Brunner A."/>
            <person name="Busov V."/>
            <person name="Campbell M."/>
            <person name="Carlson J."/>
            <person name="Chalot M."/>
            <person name="Chapman J."/>
            <person name="Chen G.L."/>
            <person name="Cooper D."/>
            <person name="Coutinho P.M."/>
            <person name="Couturier J."/>
            <person name="Covert S."/>
            <person name="Cronk Q."/>
            <person name="Cunningham R."/>
            <person name="Davis J."/>
            <person name="Degroeve S."/>
            <person name="Dejardin A."/>
            <person name="Depamphilis C."/>
            <person name="Detter J."/>
            <person name="Dirks B."/>
            <person name="Dubchak I."/>
            <person name="Duplessis S."/>
            <person name="Ehlting J."/>
            <person name="Ellis B."/>
            <person name="Gendler K."/>
            <person name="Goodstein D."/>
            <person name="Gribskov M."/>
            <person name="Grimwood J."/>
            <person name="Groover A."/>
            <person name="Gunter L."/>
            <person name="Hamberger B."/>
            <person name="Heinze B."/>
            <person name="Helariutta Y."/>
            <person name="Henrissat B."/>
            <person name="Holligan D."/>
            <person name="Holt R."/>
            <person name="Huang W."/>
            <person name="Islam-Faridi N."/>
            <person name="Jones S."/>
            <person name="Jones-Rhoades M."/>
            <person name="Jorgensen R."/>
            <person name="Joshi C."/>
            <person name="Kangasjarvi J."/>
            <person name="Karlsson J."/>
            <person name="Kelleher C."/>
            <person name="Kirkpatrick R."/>
            <person name="Kirst M."/>
            <person name="Kohler A."/>
            <person name="Kalluri U."/>
            <person name="Larimer F."/>
            <person name="Leebens-Mack J."/>
            <person name="Leple J.C."/>
            <person name="Locascio P."/>
            <person name="Lou Y."/>
            <person name="Lucas S."/>
            <person name="Martin F."/>
            <person name="Montanini B."/>
            <person name="Napoli C."/>
            <person name="Nelson D.R."/>
            <person name="Nelson C."/>
            <person name="Nieminen K."/>
            <person name="Nilsson O."/>
            <person name="Pereda V."/>
            <person name="Peter G."/>
            <person name="Philippe R."/>
            <person name="Pilate G."/>
            <person name="Poliakov A."/>
            <person name="Razumovskaya J."/>
            <person name="Richardson P."/>
            <person name="Rinaldi C."/>
            <person name="Ritland K."/>
            <person name="Rouze P."/>
            <person name="Ryaboy D."/>
            <person name="Schmutz J."/>
            <person name="Schrader J."/>
            <person name="Segerman B."/>
            <person name="Shin H."/>
            <person name="Siddiqui A."/>
            <person name="Sterky F."/>
            <person name="Terry A."/>
            <person name="Tsai C.J."/>
            <person name="Uberbacher E."/>
            <person name="Unneberg P."/>
            <person name="Vahala J."/>
            <person name="Wall K."/>
            <person name="Wessler S."/>
            <person name="Yang G."/>
            <person name="Yin T."/>
            <person name="Douglas C."/>
            <person name="Marra M."/>
            <person name="Sandberg G."/>
            <person name="Van de Peer Y."/>
            <person name="Rokhsar D."/>
        </authorList>
    </citation>
    <scope>NUCLEOTIDE SEQUENCE [LARGE SCALE GENOMIC DNA]</scope>
    <source>
        <strain evidence="3">cv. Nisqually</strain>
    </source>
</reference>
<evidence type="ECO:0000313" key="2">
    <source>
        <dbReference type="EMBL" id="PNT11002.1"/>
    </source>
</evidence>
<gene>
    <name evidence="2" type="ORF">POPTR_012G138400</name>
</gene>
<organism evidence="2 3">
    <name type="scientific">Populus trichocarpa</name>
    <name type="common">Western balsam poplar</name>
    <name type="synonym">Populus balsamifera subsp. trichocarpa</name>
    <dbReference type="NCBI Taxonomy" id="3694"/>
    <lineage>
        <taxon>Eukaryota</taxon>
        <taxon>Viridiplantae</taxon>
        <taxon>Streptophyta</taxon>
        <taxon>Embryophyta</taxon>
        <taxon>Tracheophyta</taxon>
        <taxon>Spermatophyta</taxon>
        <taxon>Magnoliopsida</taxon>
        <taxon>eudicotyledons</taxon>
        <taxon>Gunneridae</taxon>
        <taxon>Pentapetalae</taxon>
        <taxon>rosids</taxon>
        <taxon>fabids</taxon>
        <taxon>Malpighiales</taxon>
        <taxon>Salicaceae</taxon>
        <taxon>Saliceae</taxon>
        <taxon>Populus</taxon>
    </lineage>
</organism>
<evidence type="ECO:0008006" key="4">
    <source>
        <dbReference type="Google" id="ProtNLM"/>
    </source>
</evidence>
<name>B9I4B9_POPTR</name>
<sequence>MHTFSLFKRESYTFTVGYHELTGSQVTLKRPLLVLKKVKGFMDVDQADDNSSNNKGDLPSSKVELDVIGIIRHKILFKARPKASKPQSLVKERARAAGHPVPN</sequence>
<dbReference type="STRING" id="3694.B9I4B9"/>
<dbReference type="GO" id="GO:0007064">
    <property type="term" value="P:mitotic sister chromatid cohesion"/>
    <property type="evidence" value="ECO:0007669"/>
    <property type="project" value="InterPro"/>
</dbReference>
<dbReference type="HOGENOM" id="CLU_2268418_0_0_1"/>
<dbReference type="Pfam" id="PF09696">
    <property type="entry name" value="Ctf8"/>
    <property type="match status" value="1"/>
</dbReference>
<dbReference type="PANTHER" id="PTHR47475:SF2">
    <property type="entry name" value="CHROMOSOME TRANSMISSION FIDELITY PROTEIN 8"/>
    <property type="match status" value="1"/>
</dbReference>
<dbReference type="eggNOG" id="ENOG502T07M">
    <property type="taxonomic scope" value="Eukaryota"/>
</dbReference>
<dbReference type="GO" id="GO:0031390">
    <property type="term" value="C:Ctf18 RFC-like complex"/>
    <property type="evidence" value="ECO:0007669"/>
    <property type="project" value="InterPro"/>
</dbReference>
<protein>
    <recommendedName>
        <fullName evidence="4">Chromosome transmission fidelity protein 8</fullName>
    </recommendedName>
</protein>
<dbReference type="Proteomes" id="UP000006729">
    <property type="component" value="Chromosome 12"/>
</dbReference>
<evidence type="ECO:0000313" key="3">
    <source>
        <dbReference type="Proteomes" id="UP000006729"/>
    </source>
</evidence>
<dbReference type="AlphaFoldDB" id="B9I4B9"/>